<proteinExistence type="predicted"/>
<dbReference type="EMBL" id="CM002925">
    <property type="protein sequence ID" value="KGN55229.1"/>
    <property type="molecule type" value="Genomic_DNA"/>
</dbReference>
<sequence length="61" mass="6790">MAIEFIAALPYWVASLKVIKMKISYSLVLISAIFVCTGQDRVSAKRWRGHTVKVHGAPFPS</sequence>
<dbReference type="Gramene" id="KGN55229">
    <property type="protein sequence ID" value="KGN55229"/>
    <property type="gene ID" value="Csa_4G641620"/>
</dbReference>
<gene>
    <name evidence="1" type="ORF">Csa_4G641620</name>
</gene>
<organism evidence="1 2">
    <name type="scientific">Cucumis sativus</name>
    <name type="common">Cucumber</name>
    <dbReference type="NCBI Taxonomy" id="3659"/>
    <lineage>
        <taxon>Eukaryota</taxon>
        <taxon>Viridiplantae</taxon>
        <taxon>Streptophyta</taxon>
        <taxon>Embryophyta</taxon>
        <taxon>Tracheophyta</taxon>
        <taxon>Spermatophyta</taxon>
        <taxon>Magnoliopsida</taxon>
        <taxon>eudicotyledons</taxon>
        <taxon>Gunneridae</taxon>
        <taxon>Pentapetalae</taxon>
        <taxon>rosids</taxon>
        <taxon>fabids</taxon>
        <taxon>Cucurbitales</taxon>
        <taxon>Cucurbitaceae</taxon>
        <taxon>Benincaseae</taxon>
        <taxon>Cucumis</taxon>
    </lineage>
</organism>
<dbReference type="AlphaFoldDB" id="A0A0A0L2G4"/>
<evidence type="ECO:0000313" key="1">
    <source>
        <dbReference type="EMBL" id="KGN55229.1"/>
    </source>
</evidence>
<dbReference type="Proteomes" id="UP000029981">
    <property type="component" value="Chromosome 4"/>
</dbReference>
<reference evidence="1 2" key="1">
    <citation type="journal article" date="2009" name="Nat. Genet.">
        <title>The genome of the cucumber, Cucumis sativus L.</title>
        <authorList>
            <person name="Huang S."/>
            <person name="Li R."/>
            <person name="Zhang Z."/>
            <person name="Li L."/>
            <person name="Gu X."/>
            <person name="Fan W."/>
            <person name="Lucas W.J."/>
            <person name="Wang X."/>
            <person name="Xie B."/>
            <person name="Ni P."/>
            <person name="Ren Y."/>
            <person name="Zhu H."/>
            <person name="Li J."/>
            <person name="Lin K."/>
            <person name="Jin W."/>
            <person name="Fei Z."/>
            <person name="Li G."/>
            <person name="Staub J."/>
            <person name="Kilian A."/>
            <person name="van der Vossen E.A."/>
            <person name="Wu Y."/>
            <person name="Guo J."/>
            <person name="He J."/>
            <person name="Jia Z."/>
            <person name="Ren Y."/>
            <person name="Tian G."/>
            <person name="Lu Y."/>
            <person name="Ruan J."/>
            <person name="Qian W."/>
            <person name="Wang M."/>
            <person name="Huang Q."/>
            <person name="Li B."/>
            <person name="Xuan Z."/>
            <person name="Cao J."/>
            <person name="Asan"/>
            <person name="Wu Z."/>
            <person name="Zhang J."/>
            <person name="Cai Q."/>
            <person name="Bai Y."/>
            <person name="Zhao B."/>
            <person name="Han Y."/>
            <person name="Li Y."/>
            <person name="Li X."/>
            <person name="Wang S."/>
            <person name="Shi Q."/>
            <person name="Liu S."/>
            <person name="Cho W.K."/>
            <person name="Kim J.Y."/>
            <person name="Xu Y."/>
            <person name="Heller-Uszynska K."/>
            <person name="Miao H."/>
            <person name="Cheng Z."/>
            <person name="Zhang S."/>
            <person name="Wu J."/>
            <person name="Yang Y."/>
            <person name="Kang H."/>
            <person name="Li M."/>
            <person name="Liang H."/>
            <person name="Ren X."/>
            <person name="Shi Z."/>
            <person name="Wen M."/>
            <person name="Jian M."/>
            <person name="Yang H."/>
            <person name="Zhang G."/>
            <person name="Yang Z."/>
            <person name="Chen R."/>
            <person name="Liu S."/>
            <person name="Li J."/>
            <person name="Ma L."/>
            <person name="Liu H."/>
            <person name="Zhou Y."/>
            <person name="Zhao J."/>
            <person name="Fang X."/>
            <person name="Li G."/>
            <person name="Fang L."/>
            <person name="Li Y."/>
            <person name="Liu D."/>
            <person name="Zheng H."/>
            <person name="Zhang Y."/>
            <person name="Qin N."/>
            <person name="Li Z."/>
            <person name="Yang G."/>
            <person name="Yang S."/>
            <person name="Bolund L."/>
            <person name="Kristiansen K."/>
            <person name="Zheng H."/>
            <person name="Li S."/>
            <person name="Zhang X."/>
            <person name="Yang H."/>
            <person name="Wang J."/>
            <person name="Sun R."/>
            <person name="Zhang B."/>
            <person name="Jiang S."/>
            <person name="Wang J."/>
            <person name="Du Y."/>
            <person name="Li S."/>
        </authorList>
    </citation>
    <scope>NUCLEOTIDE SEQUENCE [LARGE SCALE GENOMIC DNA]</scope>
    <source>
        <strain evidence="2">cv. 9930</strain>
    </source>
</reference>
<protein>
    <submittedName>
        <fullName evidence="1">Uncharacterized protein</fullName>
    </submittedName>
</protein>
<keyword evidence="2" id="KW-1185">Reference proteome</keyword>
<reference evidence="1 2" key="2">
    <citation type="journal article" date="2009" name="PLoS ONE">
        <title>An integrated genetic and cytogenetic map of the cucumber genome.</title>
        <authorList>
            <person name="Ren Y."/>
            <person name="Zhang Z."/>
            <person name="Liu J."/>
            <person name="Staub J.E."/>
            <person name="Han Y."/>
            <person name="Cheng Z."/>
            <person name="Li X."/>
            <person name="Lu J."/>
            <person name="Miao H."/>
            <person name="Kang H."/>
            <person name="Xie B."/>
            <person name="Gu X."/>
            <person name="Wang X."/>
            <person name="Du Y."/>
            <person name="Jin W."/>
            <person name="Huang S."/>
        </authorList>
    </citation>
    <scope>NUCLEOTIDE SEQUENCE [LARGE SCALE GENOMIC DNA]</scope>
    <source>
        <strain evidence="2">cv. 9930</strain>
    </source>
</reference>
<reference evidence="1 2" key="4">
    <citation type="journal article" date="2011" name="BMC Genomics">
        <title>RNA-Seq improves annotation of protein-coding genes in the cucumber genome.</title>
        <authorList>
            <person name="Li Z."/>
            <person name="Zhang Z."/>
            <person name="Yan P."/>
            <person name="Huang S."/>
            <person name="Fei Z."/>
            <person name="Lin K."/>
        </authorList>
    </citation>
    <scope>NUCLEOTIDE SEQUENCE [LARGE SCALE GENOMIC DNA]</scope>
    <source>
        <strain evidence="2">cv. 9930</strain>
    </source>
</reference>
<evidence type="ECO:0000313" key="2">
    <source>
        <dbReference type="Proteomes" id="UP000029981"/>
    </source>
</evidence>
<reference evidence="1 2" key="3">
    <citation type="journal article" date="2010" name="BMC Genomics">
        <title>Transcriptome sequencing and comparative analysis of cucumber flowers with different sex types.</title>
        <authorList>
            <person name="Guo S."/>
            <person name="Zheng Y."/>
            <person name="Joung J.G."/>
            <person name="Liu S."/>
            <person name="Zhang Z."/>
            <person name="Crasta O.R."/>
            <person name="Sobral B.W."/>
            <person name="Xu Y."/>
            <person name="Huang S."/>
            <person name="Fei Z."/>
        </authorList>
    </citation>
    <scope>NUCLEOTIDE SEQUENCE [LARGE SCALE GENOMIC DNA]</scope>
    <source>
        <strain evidence="2">cv. 9930</strain>
    </source>
</reference>
<name>A0A0A0L2G4_CUCSA</name>
<accession>A0A0A0L2G4</accession>